<protein>
    <submittedName>
        <fullName evidence="2">Uncharacterized protein</fullName>
    </submittedName>
</protein>
<comment type="caution">
    <text evidence="2">The sequence shown here is derived from an EMBL/GenBank/DDBJ whole genome shotgun (WGS) entry which is preliminary data.</text>
</comment>
<evidence type="ECO:0000313" key="3">
    <source>
        <dbReference type="Proteomes" id="UP000245461"/>
    </source>
</evidence>
<keyword evidence="1" id="KW-0812">Transmembrane</keyword>
<evidence type="ECO:0000313" key="2">
    <source>
        <dbReference type="EMBL" id="PWR25919.1"/>
    </source>
</evidence>
<dbReference type="Proteomes" id="UP000245461">
    <property type="component" value="Unassembled WGS sequence"/>
</dbReference>
<dbReference type="RefSeq" id="WP_109902385.1">
    <property type="nucleotide sequence ID" value="NZ_QGLE01000001.1"/>
</dbReference>
<gene>
    <name evidence="2" type="ORF">DKG74_02925</name>
</gene>
<feature type="transmembrane region" description="Helical" evidence="1">
    <location>
        <begin position="21"/>
        <end position="43"/>
    </location>
</feature>
<dbReference type="AlphaFoldDB" id="A0A317EGD4"/>
<keyword evidence="3" id="KW-1185">Reference proteome</keyword>
<accession>A0A317EGD4</accession>
<keyword evidence="1" id="KW-0472">Membrane</keyword>
<proteinExistence type="predicted"/>
<feature type="transmembrane region" description="Helical" evidence="1">
    <location>
        <begin position="58"/>
        <end position="76"/>
    </location>
</feature>
<evidence type="ECO:0000256" key="1">
    <source>
        <dbReference type="SAM" id="Phobius"/>
    </source>
</evidence>
<keyword evidence="1" id="KW-1133">Transmembrane helix</keyword>
<reference evidence="2 3" key="1">
    <citation type="submission" date="2018-05" db="EMBL/GenBank/DDBJ databases">
        <title>Zavarzinia sp. HR-AS.</title>
        <authorList>
            <person name="Lee Y."/>
            <person name="Jeon C.O."/>
        </authorList>
    </citation>
    <scope>NUCLEOTIDE SEQUENCE [LARGE SCALE GENOMIC DNA]</scope>
    <source>
        <strain evidence="2 3">HR-AS</strain>
    </source>
</reference>
<name>A0A317EGD4_9PROT</name>
<organism evidence="2 3">
    <name type="scientific">Zavarzinia aquatilis</name>
    <dbReference type="NCBI Taxonomy" id="2211142"/>
    <lineage>
        <taxon>Bacteria</taxon>
        <taxon>Pseudomonadati</taxon>
        <taxon>Pseudomonadota</taxon>
        <taxon>Alphaproteobacteria</taxon>
        <taxon>Rhodospirillales</taxon>
        <taxon>Zavarziniaceae</taxon>
        <taxon>Zavarzinia</taxon>
    </lineage>
</organism>
<dbReference type="EMBL" id="QGLE01000001">
    <property type="protein sequence ID" value="PWR25919.1"/>
    <property type="molecule type" value="Genomic_DNA"/>
</dbReference>
<sequence>MREPKHHAPPGGAGLPPLVRLLARNAAFGFLVAICFVAAMLLLDINGLGTLILHSPDGIIATFALTFATGLTFGGVQMGIAIMQLADDDADEGAADPGGGSGRGHRDDTFYRHRLTAAAV</sequence>